<reference evidence="4" key="1">
    <citation type="submission" date="2010-08" db="EMBL/GenBank/DDBJ databases">
        <authorList>
            <consortium name="Caenorhabditis japonica Sequencing Consortium"/>
            <person name="Wilson R.K."/>
        </authorList>
    </citation>
    <scope>NUCLEOTIDE SEQUENCE [LARGE SCALE GENOMIC DNA]</scope>
    <source>
        <strain evidence="4">DF5081</strain>
    </source>
</reference>
<dbReference type="AlphaFoldDB" id="A0A8R1EQR2"/>
<dbReference type="SUPFAM" id="SSF48371">
    <property type="entry name" value="ARM repeat"/>
    <property type="match status" value="1"/>
</dbReference>
<dbReference type="Pfam" id="PF22964">
    <property type="entry name" value="ZER1-like_2nd"/>
    <property type="match status" value="1"/>
</dbReference>
<reference evidence="3" key="2">
    <citation type="submission" date="2022-06" db="UniProtKB">
        <authorList>
            <consortium name="EnsemblMetazoa"/>
        </authorList>
    </citation>
    <scope>IDENTIFICATION</scope>
    <source>
        <strain evidence="3">DF5081</strain>
    </source>
</reference>
<dbReference type="EnsemblMetazoa" id="CJA40652.1">
    <property type="protein sequence ID" value="CJA40652.1"/>
    <property type="gene ID" value="WBGene00216500"/>
</dbReference>
<feature type="domain" description="Protein zer-1 homolog-like C-terminal" evidence="2">
    <location>
        <begin position="20"/>
        <end position="158"/>
    </location>
</feature>
<dbReference type="InterPro" id="IPR016024">
    <property type="entry name" value="ARM-type_fold"/>
</dbReference>
<proteinExistence type="predicted"/>
<dbReference type="Proteomes" id="UP000005237">
    <property type="component" value="Unassembled WGS sequence"/>
</dbReference>
<evidence type="ECO:0000256" key="1">
    <source>
        <dbReference type="ARBA" id="ARBA00022786"/>
    </source>
</evidence>
<keyword evidence="4" id="KW-1185">Reference proteome</keyword>
<sequence length="165" mass="18952">MFSRSCLDGHFSEVDSKGRYREVERSYFAAGILSNLLTNSCIWECEKQRDDACEKLLELIEEYPELPSAMVSYKSFVPFCRIVKSSKSNGAIMWCLWGVHHVLQHRDKNNSPMSERGYVEMFLDSGLSPILEDMSRGRSVHIHNLDIRVVHLARKIVEIIAAEDV</sequence>
<dbReference type="PANTHER" id="PTHR12904:SF22">
    <property type="entry name" value="ZYG-11 FAMILY MEMBER B, CELL CYCLE REGULATOR"/>
    <property type="match status" value="1"/>
</dbReference>
<keyword evidence="1" id="KW-0833">Ubl conjugation pathway</keyword>
<evidence type="ECO:0000313" key="3">
    <source>
        <dbReference type="EnsemblMetazoa" id="CJA40652.1"/>
    </source>
</evidence>
<dbReference type="InterPro" id="IPR051341">
    <property type="entry name" value="Zyg-11_UBL_adapter"/>
</dbReference>
<dbReference type="InterPro" id="IPR055142">
    <property type="entry name" value="ZER1-like_C"/>
</dbReference>
<accession>A0A8R1EQR2</accession>
<name>A0A8R1EQR2_CAEJA</name>
<dbReference type="GO" id="GO:0031462">
    <property type="term" value="C:Cul2-RING ubiquitin ligase complex"/>
    <property type="evidence" value="ECO:0007669"/>
    <property type="project" value="TreeGrafter"/>
</dbReference>
<organism evidence="3 4">
    <name type="scientific">Caenorhabditis japonica</name>
    <dbReference type="NCBI Taxonomy" id="281687"/>
    <lineage>
        <taxon>Eukaryota</taxon>
        <taxon>Metazoa</taxon>
        <taxon>Ecdysozoa</taxon>
        <taxon>Nematoda</taxon>
        <taxon>Chromadorea</taxon>
        <taxon>Rhabditida</taxon>
        <taxon>Rhabditina</taxon>
        <taxon>Rhabditomorpha</taxon>
        <taxon>Rhabditoidea</taxon>
        <taxon>Rhabditidae</taxon>
        <taxon>Peloderinae</taxon>
        <taxon>Caenorhabditis</taxon>
    </lineage>
</organism>
<evidence type="ECO:0000259" key="2">
    <source>
        <dbReference type="Pfam" id="PF22964"/>
    </source>
</evidence>
<dbReference type="PANTHER" id="PTHR12904">
    <property type="match status" value="1"/>
</dbReference>
<evidence type="ECO:0000313" key="4">
    <source>
        <dbReference type="Proteomes" id="UP000005237"/>
    </source>
</evidence>
<protein>
    <recommendedName>
        <fullName evidence="2">Protein zer-1 homolog-like C-terminal domain-containing protein</fullName>
    </recommendedName>
</protein>